<dbReference type="PROSITE" id="PS51257">
    <property type="entry name" value="PROKAR_LIPOPROTEIN"/>
    <property type="match status" value="1"/>
</dbReference>
<dbReference type="Proteomes" id="UP000565262">
    <property type="component" value="Unassembled WGS sequence"/>
</dbReference>
<keyword evidence="4" id="KW-1185">Reference proteome</keyword>
<sequence>MAQQKTILITGATAGIGLACAQHFIAQGERVLITGRNQEKLNRISQQLKEQAEDDAQVIALLCDSADLSQIQSMSAKLQADNIRLDALVLNAGVFYPALFHDSTEDLFDQTFAINVKGPFFTLQALLPVMNNPASVVLVSSIAVRKAFATASVYSASKAAIEGYAGVLNVELADRGIRVNSIRPGVTLTEIQHKAGMSEQDISDLKNNMADTPLGRVLATTDMIPAIAYLASDASEGLRNAHLDIDGGFAL</sequence>
<dbReference type="PANTHER" id="PTHR43975:SF2">
    <property type="entry name" value="EG:BACR7A4.14 PROTEIN-RELATED"/>
    <property type="match status" value="1"/>
</dbReference>
<dbReference type="PRINTS" id="PR00080">
    <property type="entry name" value="SDRFAMILY"/>
</dbReference>
<reference evidence="3 4" key="1">
    <citation type="submission" date="2020-08" db="EMBL/GenBank/DDBJ databases">
        <title>Oceanospirillum sp. nov. isolated from marine sediment.</title>
        <authorList>
            <person name="Ji X."/>
        </authorList>
    </citation>
    <scope>NUCLEOTIDE SEQUENCE [LARGE SCALE GENOMIC DNA]</scope>
    <source>
        <strain evidence="3 4">D5</strain>
    </source>
</reference>
<protein>
    <submittedName>
        <fullName evidence="3">SDR family oxidoreductase</fullName>
    </submittedName>
</protein>
<dbReference type="Gene3D" id="3.40.50.720">
    <property type="entry name" value="NAD(P)-binding Rossmann-like Domain"/>
    <property type="match status" value="1"/>
</dbReference>
<evidence type="ECO:0000259" key="2">
    <source>
        <dbReference type="SMART" id="SM00822"/>
    </source>
</evidence>
<dbReference type="CDD" id="cd05233">
    <property type="entry name" value="SDR_c"/>
    <property type="match status" value="1"/>
</dbReference>
<dbReference type="Pfam" id="PF13561">
    <property type="entry name" value="adh_short_C2"/>
    <property type="match status" value="1"/>
</dbReference>
<dbReference type="PRINTS" id="PR00081">
    <property type="entry name" value="GDHRDH"/>
</dbReference>
<dbReference type="RefSeq" id="WP_182808449.1">
    <property type="nucleotide sequence ID" value="NZ_JACJFM010000008.1"/>
</dbReference>
<evidence type="ECO:0000256" key="1">
    <source>
        <dbReference type="ARBA" id="ARBA00006484"/>
    </source>
</evidence>
<comment type="caution">
    <text evidence="3">The sequence shown here is derived from an EMBL/GenBank/DDBJ whole genome shotgun (WGS) entry which is preliminary data.</text>
</comment>
<organism evidence="3 4">
    <name type="scientific">Oceanospirillum sediminis</name>
    <dbReference type="NCBI Taxonomy" id="2760088"/>
    <lineage>
        <taxon>Bacteria</taxon>
        <taxon>Pseudomonadati</taxon>
        <taxon>Pseudomonadota</taxon>
        <taxon>Gammaproteobacteria</taxon>
        <taxon>Oceanospirillales</taxon>
        <taxon>Oceanospirillaceae</taxon>
        <taxon>Oceanospirillum</taxon>
    </lineage>
</organism>
<dbReference type="InterPro" id="IPR036291">
    <property type="entry name" value="NAD(P)-bd_dom_sf"/>
</dbReference>
<dbReference type="SUPFAM" id="SSF51735">
    <property type="entry name" value="NAD(P)-binding Rossmann-fold domains"/>
    <property type="match status" value="1"/>
</dbReference>
<dbReference type="InterPro" id="IPR057326">
    <property type="entry name" value="KR_dom"/>
</dbReference>
<comment type="similarity">
    <text evidence="1">Belongs to the short-chain dehydrogenases/reductases (SDR) family.</text>
</comment>
<proteinExistence type="inferred from homology"/>
<evidence type="ECO:0000313" key="4">
    <source>
        <dbReference type="Proteomes" id="UP000565262"/>
    </source>
</evidence>
<dbReference type="InterPro" id="IPR002347">
    <property type="entry name" value="SDR_fam"/>
</dbReference>
<dbReference type="PANTHER" id="PTHR43975">
    <property type="entry name" value="ZGC:101858"/>
    <property type="match status" value="1"/>
</dbReference>
<accession>A0A839IPQ0</accession>
<dbReference type="SMART" id="SM00822">
    <property type="entry name" value="PKS_KR"/>
    <property type="match status" value="1"/>
</dbReference>
<dbReference type="FunFam" id="3.40.50.720:FF:000084">
    <property type="entry name" value="Short-chain dehydrogenase reductase"/>
    <property type="match status" value="1"/>
</dbReference>
<dbReference type="EMBL" id="JACJFM010000008">
    <property type="protein sequence ID" value="MBB1486670.1"/>
    <property type="molecule type" value="Genomic_DNA"/>
</dbReference>
<name>A0A839IPQ0_9GAMM</name>
<dbReference type="AlphaFoldDB" id="A0A839IPQ0"/>
<evidence type="ECO:0000313" key="3">
    <source>
        <dbReference type="EMBL" id="MBB1486670.1"/>
    </source>
</evidence>
<feature type="domain" description="Ketoreductase" evidence="2">
    <location>
        <begin position="5"/>
        <end position="185"/>
    </location>
</feature>
<gene>
    <name evidence="3" type="ORF">H4O21_08625</name>
</gene>